<organism evidence="1 2">
    <name type="scientific">Hyaloscypha bicolor E</name>
    <dbReference type="NCBI Taxonomy" id="1095630"/>
    <lineage>
        <taxon>Eukaryota</taxon>
        <taxon>Fungi</taxon>
        <taxon>Dikarya</taxon>
        <taxon>Ascomycota</taxon>
        <taxon>Pezizomycotina</taxon>
        <taxon>Leotiomycetes</taxon>
        <taxon>Helotiales</taxon>
        <taxon>Hyaloscyphaceae</taxon>
        <taxon>Hyaloscypha</taxon>
        <taxon>Hyaloscypha bicolor</taxon>
    </lineage>
</organism>
<dbReference type="InterPro" id="IPR032710">
    <property type="entry name" value="NTF2-like_dom_sf"/>
</dbReference>
<evidence type="ECO:0000313" key="2">
    <source>
        <dbReference type="Proteomes" id="UP000235371"/>
    </source>
</evidence>
<gene>
    <name evidence="1" type="ORF">K444DRAFT_622963</name>
</gene>
<dbReference type="AlphaFoldDB" id="A0A2J6SF74"/>
<sequence length="145" mass="16526">MTSHFKSLSEAEVWVKKFHVTAADSLDTTSLQKFYTKDAVLQYANMELLVGLDSIERFFGGVFPLLESMKHEIIELNLTPNKIFQACTISYIVKNDPENKLIKIPAMGVFHLVDVRKNESGAILKRFDVYLDPGEVFARISEVRK</sequence>
<dbReference type="RefSeq" id="XP_024726307.1">
    <property type="nucleotide sequence ID" value="XM_024882205.1"/>
</dbReference>
<reference evidence="1 2" key="1">
    <citation type="submission" date="2016-04" db="EMBL/GenBank/DDBJ databases">
        <title>A degradative enzymes factory behind the ericoid mycorrhizal symbiosis.</title>
        <authorList>
            <consortium name="DOE Joint Genome Institute"/>
            <person name="Martino E."/>
            <person name="Morin E."/>
            <person name="Grelet G."/>
            <person name="Kuo A."/>
            <person name="Kohler A."/>
            <person name="Daghino S."/>
            <person name="Barry K."/>
            <person name="Choi C."/>
            <person name="Cichocki N."/>
            <person name="Clum A."/>
            <person name="Copeland A."/>
            <person name="Hainaut M."/>
            <person name="Haridas S."/>
            <person name="Labutti K."/>
            <person name="Lindquist E."/>
            <person name="Lipzen A."/>
            <person name="Khouja H.-R."/>
            <person name="Murat C."/>
            <person name="Ohm R."/>
            <person name="Olson A."/>
            <person name="Spatafora J."/>
            <person name="Veneault-Fourrey C."/>
            <person name="Henrissat B."/>
            <person name="Grigoriev I."/>
            <person name="Martin F."/>
            <person name="Perotto S."/>
        </authorList>
    </citation>
    <scope>NUCLEOTIDE SEQUENCE [LARGE SCALE GENOMIC DNA]</scope>
    <source>
        <strain evidence="1 2">E</strain>
    </source>
</reference>
<dbReference type="SUPFAM" id="SSF54427">
    <property type="entry name" value="NTF2-like"/>
    <property type="match status" value="1"/>
</dbReference>
<evidence type="ECO:0008006" key="3">
    <source>
        <dbReference type="Google" id="ProtNLM"/>
    </source>
</evidence>
<name>A0A2J6SF74_9HELO</name>
<proteinExistence type="predicted"/>
<dbReference type="GeneID" id="36590282"/>
<accession>A0A2J6SF74</accession>
<dbReference type="Proteomes" id="UP000235371">
    <property type="component" value="Unassembled WGS sequence"/>
</dbReference>
<keyword evidence="2" id="KW-1185">Reference proteome</keyword>
<dbReference type="InParanoid" id="A0A2J6SF74"/>
<dbReference type="EMBL" id="KZ613921">
    <property type="protein sequence ID" value="PMD49403.1"/>
    <property type="molecule type" value="Genomic_DNA"/>
</dbReference>
<protein>
    <recommendedName>
        <fullName evidence="3">SnoaL-like domain-containing protein</fullName>
    </recommendedName>
</protein>
<evidence type="ECO:0000313" key="1">
    <source>
        <dbReference type="EMBL" id="PMD49403.1"/>
    </source>
</evidence>
<dbReference type="Gene3D" id="3.10.450.50">
    <property type="match status" value="1"/>
</dbReference>
<dbReference type="OrthoDB" id="9983368at2759"/>